<comment type="caution">
    <text evidence="2">The sequence shown here is derived from an EMBL/GenBank/DDBJ whole genome shotgun (WGS) entry which is preliminary data.</text>
</comment>
<dbReference type="PATRIC" id="fig|1365257.3.peg.2245"/>
<proteinExistence type="predicted"/>
<keyword evidence="1" id="KW-0732">Signal</keyword>
<dbReference type="AlphaFoldDB" id="A0A167N0M3"/>
<accession>A0A167N0M3</accession>
<evidence type="ECO:0000313" key="2">
    <source>
        <dbReference type="EMBL" id="KZN67269.1"/>
    </source>
</evidence>
<evidence type="ECO:0000313" key="3">
    <source>
        <dbReference type="Proteomes" id="UP000076661"/>
    </source>
</evidence>
<organism evidence="2 3">
    <name type="scientific">Pseudoalteromonas luteoviolacea S4060-1</name>
    <dbReference type="NCBI Taxonomy" id="1365257"/>
    <lineage>
        <taxon>Bacteria</taxon>
        <taxon>Pseudomonadati</taxon>
        <taxon>Pseudomonadota</taxon>
        <taxon>Gammaproteobacteria</taxon>
        <taxon>Alteromonadales</taxon>
        <taxon>Pseudoalteromonadaceae</taxon>
        <taxon>Pseudoalteromonas</taxon>
    </lineage>
</organism>
<dbReference type="Proteomes" id="UP000076661">
    <property type="component" value="Unassembled WGS sequence"/>
</dbReference>
<dbReference type="EMBL" id="AUXX01000015">
    <property type="protein sequence ID" value="KZN67269.1"/>
    <property type="molecule type" value="Genomic_DNA"/>
</dbReference>
<reference evidence="2 3" key="1">
    <citation type="submission" date="2013-07" db="EMBL/GenBank/DDBJ databases">
        <title>Comparative Genomic and Metabolomic Analysis of Twelve Strains of Pseudoalteromonas luteoviolacea.</title>
        <authorList>
            <person name="Vynne N.G."/>
            <person name="Mansson M."/>
            <person name="Gram L."/>
        </authorList>
    </citation>
    <scope>NUCLEOTIDE SEQUENCE [LARGE SCALE GENOMIC DNA]</scope>
    <source>
        <strain evidence="2 3">S4060-1</strain>
    </source>
</reference>
<gene>
    <name evidence="2" type="ORF">N478_17760</name>
</gene>
<dbReference type="RefSeq" id="WP_063381071.1">
    <property type="nucleotide sequence ID" value="NZ_AUXX01000015.1"/>
</dbReference>
<sequence length="293" mass="32602">MKMGKKSFALALSFGTAFSAQAIEYLYSYDSVLNGLDDKTNIAYIDLNRQGSILHGTSPDGGVLSGTIEQINNTHLGSGEVERFSFKLLENGSLKWFTGHATNTGWRGAWFGPNGEQGDFTIDAKAPSNIVPKAADVLEFKADPIFSGGRYDKHNYWNEDFLVDLHGLGPIPFADVDQRKGVLVQSDNGGLPFPMSFEITFKRSFTLQTFRLGSINNGQGTRLTKFNFDVWDGTQWVNKGKFNFPAIEESRTFEKNEFTLDEIVTTNKIRISAMGTADMLTNGRVFMWGLSFH</sequence>
<protein>
    <submittedName>
        <fullName evidence="2">Uncharacterized protein</fullName>
    </submittedName>
</protein>
<feature type="chain" id="PRO_5007890522" evidence="1">
    <location>
        <begin position="23"/>
        <end position="293"/>
    </location>
</feature>
<name>A0A167N0M3_9GAMM</name>
<evidence type="ECO:0000256" key="1">
    <source>
        <dbReference type="SAM" id="SignalP"/>
    </source>
</evidence>
<feature type="signal peptide" evidence="1">
    <location>
        <begin position="1"/>
        <end position="22"/>
    </location>
</feature>